<dbReference type="Proteomes" id="UP000007963">
    <property type="component" value="Unassembled WGS sequence"/>
</dbReference>
<dbReference type="STRING" id="341663.Q0CI23"/>
<gene>
    <name evidence="2" type="ORF">ATEG_06661</name>
</gene>
<feature type="compositionally biased region" description="Gly residues" evidence="1">
    <location>
        <begin position="31"/>
        <end position="48"/>
    </location>
</feature>
<accession>Q0CI23</accession>
<feature type="compositionally biased region" description="Polar residues" evidence="1">
    <location>
        <begin position="1"/>
        <end position="14"/>
    </location>
</feature>
<feature type="compositionally biased region" description="Basic and acidic residues" evidence="1">
    <location>
        <begin position="82"/>
        <end position="97"/>
    </location>
</feature>
<dbReference type="GeneID" id="4322284"/>
<name>Q0CI23_ASPTN</name>
<dbReference type="AlphaFoldDB" id="Q0CI23"/>
<dbReference type="EMBL" id="CH476602">
    <property type="protein sequence ID" value="EAU33205.1"/>
    <property type="molecule type" value="Genomic_DNA"/>
</dbReference>
<proteinExistence type="predicted"/>
<feature type="region of interest" description="Disordered" evidence="1">
    <location>
        <begin position="1"/>
        <end position="58"/>
    </location>
</feature>
<dbReference type="VEuPathDB" id="FungiDB:ATEG_06661"/>
<protein>
    <submittedName>
        <fullName evidence="2">Uncharacterized protein</fullName>
    </submittedName>
</protein>
<evidence type="ECO:0000256" key="1">
    <source>
        <dbReference type="SAM" id="MobiDB-lite"/>
    </source>
</evidence>
<dbReference type="HOGENOM" id="CLU_1886446_0_0_1"/>
<evidence type="ECO:0000313" key="3">
    <source>
        <dbReference type="Proteomes" id="UP000007963"/>
    </source>
</evidence>
<feature type="region of interest" description="Disordered" evidence="1">
    <location>
        <begin position="82"/>
        <end position="106"/>
    </location>
</feature>
<reference evidence="3" key="1">
    <citation type="submission" date="2005-09" db="EMBL/GenBank/DDBJ databases">
        <title>Annotation of the Aspergillus terreus NIH2624 genome.</title>
        <authorList>
            <person name="Birren B.W."/>
            <person name="Lander E.S."/>
            <person name="Galagan J.E."/>
            <person name="Nusbaum C."/>
            <person name="Devon K."/>
            <person name="Henn M."/>
            <person name="Ma L.-J."/>
            <person name="Jaffe D.B."/>
            <person name="Butler J."/>
            <person name="Alvarez P."/>
            <person name="Gnerre S."/>
            <person name="Grabherr M."/>
            <person name="Kleber M."/>
            <person name="Mauceli E.W."/>
            <person name="Brockman W."/>
            <person name="Rounsley S."/>
            <person name="Young S.K."/>
            <person name="LaButti K."/>
            <person name="Pushparaj V."/>
            <person name="DeCaprio D."/>
            <person name="Crawford M."/>
            <person name="Koehrsen M."/>
            <person name="Engels R."/>
            <person name="Montgomery P."/>
            <person name="Pearson M."/>
            <person name="Howarth C."/>
            <person name="Larson L."/>
            <person name="Luoma S."/>
            <person name="White J."/>
            <person name="Alvarado L."/>
            <person name="Kodira C.D."/>
            <person name="Zeng Q."/>
            <person name="Oleary S."/>
            <person name="Yandava C."/>
            <person name="Denning D.W."/>
            <person name="Nierman W.C."/>
            <person name="Milne T."/>
            <person name="Madden K."/>
        </authorList>
    </citation>
    <scope>NUCLEOTIDE SEQUENCE [LARGE SCALE GENOMIC DNA]</scope>
    <source>
        <strain evidence="3">NIH 2624 / FGSC A1156</strain>
    </source>
</reference>
<dbReference type="OrthoDB" id="4504900at2759"/>
<evidence type="ECO:0000313" key="2">
    <source>
        <dbReference type="EMBL" id="EAU33205.1"/>
    </source>
</evidence>
<sequence>MSGEHSSQNSHGTNTRGGAGIVPTPANNVSGGSGLGDKGYPKGGGMEGLGHVATDRPAATEGEFNSLKEQKSMAENHFMNRMEGHGKPTCSNEDHSFAQHKPGGSDTLPGWNKAKDAVNNMFVAHALIVGQIVLTCSRFG</sequence>
<dbReference type="RefSeq" id="XP_001215839.1">
    <property type="nucleotide sequence ID" value="XM_001215839.1"/>
</dbReference>
<organism evidence="2 3">
    <name type="scientific">Aspergillus terreus (strain NIH 2624 / FGSC A1156)</name>
    <dbReference type="NCBI Taxonomy" id="341663"/>
    <lineage>
        <taxon>Eukaryota</taxon>
        <taxon>Fungi</taxon>
        <taxon>Dikarya</taxon>
        <taxon>Ascomycota</taxon>
        <taxon>Pezizomycotina</taxon>
        <taxon>Eurotiomycetes</taxon>
        <taxon>Eurotiomycetidae</taxon>
        <taxon>Eurotiales</taxon>
        <taxon>Aspergillaceae</taxon>
        <taxon>Aspergillus</taxon>
        <taxon>Aspergillus subgen. Circumdati</taxon>
    </lineage>
</organism>
<dbReference type="OMA" id="LPGWETM"/>